<comment type="similarity">
    <text evidence="1">Belongs to the UPF0270 family.</text>
</comment>
<gene>
    <name evidence="2" type="ordered locus">HS_0140</name>
</gene>
<dbReference type="Gene3D" id="1.10.10.610">
    <property type="entry name" value="YehU-like"/>
    <property type="match status" value="1"/>
</dbReference>
<evidence type="ECO:0000313" key="2">
    <source>
        <dbReference type="EMBL" id="ABI24418.1"/>
    </source>
</evidence>
<dbReference type="InterPro" id="IPR010648">
    <property type="entry name" value="UPF0270"/>
</dbReference>
<sequence>MEQFAMLIPWEKLEEQTLLNIVDSFILREGTDYGSTELSLAEKRENLFKNIRQGKAILVWSELHQSIDIKNKMDFLNRK</sequence>
<protein>
    <submittedName>
        <fullName evidence="2">Uncharacterized protein</fullName>
    </submittedName>
</protein>
<evidence type="ECO:0000256" key="1">
    <source>
        <dbReference type="ARBA" id="ARBA00006450"/>
    </source>
</evidence>
<dbReference type="HOGENOM" id="CLU_186759_1_0_6"/>
<dbReference type="SUPFAM" id="SSF118001">
    <property type="entry name" value="YehU-like"/>
    <property type="match status" value="1"/>
</dbReference>
<dbReference type="AlphaFoldDB" id="Q0I0Y3"/>
<dbReference type="NCBIfam" id="NF003438">
    <property type="entry name" value="PRK04966.1"/>
    <property type="match status" value="1"/>
</dbReference>
<reference evidence="2" key="1">
    <citation type="submission" date="2006-08" db="EMBL/GenBank/DDBJ databases">
        <title>Complete genome sequence of Haemophilus somnus 129PT.</title>
        <authorList>
            <person name="Copeland A."/>
            <person name="Lucas S."/>
            <person name="Lapidus A."/>
            <person name="Barry K."/>
            <person name="Glavina del Rio T."/>
            <person name="Hammon N."/>
            <person name="Dalin E."/>
            <person name="Tice H."/>
            <person name="Pitluck S."/>
            <person name="Brettin T.S."/>
            <person name="Bruce D."/>
            <person name="Challacombe J.F."/>
            <person name="Chertkov O."/>
            <person name="Detter J.C."/>
            <person name="Gilna P."/>
            <person name="Han S."/>
            <person name="Misra M."/>
            <person name="Tapia R."/>
            <person name="Thayer N.N."/>
            <person name="Xie G."/>
            <person name="Inzana T.J."/>
            <person name="Duncan A.J."/>
            <person name="Siddaramppa S."/>
            <person name="Richardson P."/>
        </authorList>
    </citation>
    <scope>NUCLEOTIDE SEQUENCE</scope>
    <source>
        <strain evidence="2">129PT</strain>
    </source>
</reference>
<name>Q0I0Y3_HISS1</name>
<dbReference type="PIRSF" id="PIRSF006169">
    <property type="entry name" value="UCP006169"/>
    <property type="match status" value="1"/>
</dbReference>
<organism evidence="2">
    <name type="scientific">Histophilus somni (strain 129Pt)</name>
    <name type="common">Haemophilus somnus</name>
    <dbReference type="NCBI Taxonomy" id="205914"/>
    <lineage>
        <taxon>Bacteria</taxon>
        <taxon>Pseudomonadati</taxon>
        <taxon>Pseudomonadota</taxon>
        <taxon>Gammaproteobacteria</taxon>
        <taxon>Pasteurellales</taxon>
        <taxon>Pasteurellaceae</taxon>
        <taxon>Histophilus</taxon>
    </lineage>
</organism>
<dbReference type="KEGG" id="hso:HS_0140"/>
<dbReference type="InterPro" id="IPR036685">
    <property type="entry name" value="YehU-like_sf"/>
</dbReference>
<dbReference type="EMBL" id="CP000436">
    <property type="protein sequence ID" value="ABI24418.1"/>
    <property type="molecule type" value="Genomic_DNA"/>
</dbReference>
<dbReference type="Pfam" id="PF06794">
    <property type="entry name" value="UPF0270"/>
    <property type="match status" value="1"/>
</dbReference>
<dbReference type="eggNOG" id="COG3089">
    <property type="taxonomic scope" value="Bacteria"/>
</dbReference>
<proteinExistence type="inferred from homology"/>
<accession>Q0I0Y3</accession>